<name>A0AAD3RYM0_NEPGR</name>
<organism evidence="1 2">
    <name type="scientific">Nepenthes gracilis</name>
    <name type="common">Slender pitcher plant</name>
    <dbReference type="NCBI Taxonomy" id="150966"/>
    <lineage>
        <taxon>Eukaryota</taxon>
        <taxon>Viridiplantae</taxon>
        <taxon>Streptophyta</taxon>
        <taxon>Embryophyta</taxon>
        <taxon>Tracheophyta</taxon>
        <taxon>Spermatophyta</taxon>
        <taxon>Magnoliopsida</taxon>
        <taxon>eudicotyledons</taxon>
        <taxon>Gunneridae</taxon>
        <taxon>Pentapetalae</taxon>
        <taxon>Caryophyllales</taxon>
        <taxon>Nepenthaceae</taxon>
        <taxon>Nepenthes</taxon>
    </lineage>
</organism>
<dbReference type="EMBL" id="BSYO01000002">
    <property type="protein sequence ID" value="GMH01118.1"/>
    <property type="molecule type" value="Genomic_DNA"/>
</dbReference>
<proteinExistence type="predicted"/>
<keyword evidence="2" id="KW-1185">Reference proteome</keyword>
<comment type="caution">
    <text evidence="1">The sequence shown here is derived from an EMBL/GenBank/DDBJ whole genome shotgun (WGS) entry which is preliminary data.</text>
</comment>
<protein>
    <submittedName>
        <fullName evidence="1">Uncharacterized protein</fullName>
    </submittedName>
</protein>
<evidence type="ECO:0000313" key="1">
    <source>
        <dbReference type="EMBL" id="GMH01118.1"/>
    </source>
</evidence>
<dbReference type="Proteomes" id="UP001279734">
    <property type="component" value="Unassembled WGS sequence"/>
</dbReference>
<dbReference type="AlphaFoldDB" id="A0AAD3RYM0"/>
<evidence type="ECO:0000313" key="2">
    <source>
        <dbReference type="Proteomes" id="UP001279734"/>
    </source>
</evidence>
<sequence length="73" mass="8338">MCNQRLEQACENLPFDEKVLGDQAYILIMYVLSRFLVGSQILLPNLFASLFPELLDANLHEGYIRMRVHLVGG</sequence>
<gene>
    <name evidence="1" type="ORF">Nepgr_002957</name>
</gene>
<reference evidence="1" key="1">
    <citation type="submission" date="2023-05" db="EMBL/GenBank/DDBJ databases">
        <title>Nepenthes gracilis genome sequencing.</title>
        <authorList>
            <person name="Fukushima K."/>
        </authorList>
    </citation>
    <scope>NUCLEOTIDE SEQUENCE</scope>
    <source>
        <strain evidence="1">SING2019-196</strain>
    </source>
</reference>
<accession>A0AAD3RYM0</accession>